<accession>A0A391NYH2</accession>
<evidence type="ECO:0000313" key="2">
    <source>
        <dbReference type="Proteomes" id="UP000265618"/>
    </source>
</evidence>
<gene>
    <name evidence="1" type="ORF">KIPB_017357</name>
</gene>
<proteinExistence type="predicted"/>
<dbReference type="Proteomes" id="UP000265618">
    <property type="component" value="Unassembled WGS sequence"/>
</dbReference>
<feature type="non-terminal residue" evidence="1">
    <location>
        <position position="1"/>
    </location>
</feature>
<dbReference type="EMBL" id="BDIP01011510">
    <property type="protein sequence ID" value="GCA65550.1"/>
    <property type="molecule type" value="Genomic_DNA"/>
</dbReference>
<organism evidence="1 2">
    <name type="scientific">Kipferlia bialata</name>
    <dbReference type="NCBI Taxonomy" id="797122"/>
    <lineage>
        <taxon>Eukaryota</taxon>
        <taxon>Metamonada</taxon>
        <taxon>Carpediemonas-like organisms</taxon>
        <taxon>Kipferlia</taxon>
    </lineage>
</organism>
<reference evidence="1 2" key="1">
    <citation type="journal article" date="2018" name="PLoS ONE">
        <title>The draft genome of Kipferlia bialata reveals reductive genome evolution in fornicate parasites.</title>
        <authorList>
            <person name="Tanifuji G."/>
            <person name="Takabayashi S."/>
            <person name="Kume K."/>
            <person name="Takagi M."/>
            <person name="Nakayama T."/>
            <person name="Kamikawa R."/>
            <person name="Inagaki Y."/>
            <person name="Hashimoto T."/>
        </authorList>
    </citation>
    <scope>NUCLEOTIDE SEQUENCE [LARGE SCALE GENOMIC DNA]</scope>
    <source>
        <strain evidence="1">NY0173</strain>
    </source>
</reference>
<feature type="non-terminal residue" evidence="1">
    <location>
        <position position="71"/>
    </location>
</feature>
<name>A0A391NYH2_9EUKA</name>
<protein>
    <submittedName>
        <fullName evidence="1">Uncharacterized protein</fullName>
    </submittedName>
</protein>
<sequence>EVVPVDIPQDNTLVHLDLDLEESKEGELPPIERVERVERFAYLDGLRGLAALIVLFYHYNYRQALWPPMTA</sequence>
<comment type="caution">
    <text evidence="1">The sequence shown here is derived from an EMBL/GenBank/DDBJ whole genome shotgun (WGS) entry which is preliminary data.</text>
</comment>
<evidence type="ECO:0000313" key="1">
    <source>
        <dbReference type="EMBL" id="GCA65550.1"/>
    </source>
</evidence>
<dbReference type="OrthoDB" id="5819582at2759"/>
<keyword evidence="2" id="KW-1185">Reference proteome</keyword>
<dbReference type="AlphaFoldDB" id="A0A391NYH2"/>